<dbReference type="Pfam" id="PF05816">
    <property type="entry name" value="TelA"/>
    <property type="match status" value="1"/>
</dbReference>
<feature type="region of interest" description="Disordered" evidence="3">
    <location>
        <begin position="1"/>
        <end position="23"/>
    </location>
</feature>
<accession>A0ABX9I384</accession>
<evidence type="ECO:0000313" key="5">
    <source>
        <dbReference type="Proteomes" id="UP000254492"/>
    </source>
</evidence>
<reference evidence="4 5" key="1">
    <citation type="submission" date="2018-07" db="EMBL/GenBank/DDBJ databases">
        <title>Genome-based reclassification of Weissella jogaejeotgali as Weissella thailandensis.</title>
        <authorList>
            <person name="Chun J."/>
            <person name="Kim B.-Y."/>
            <person name="Kwak M.-J."/>
        </authorList>
    </citation>
    <scope>NUCLEOTIDE SEQUENCE [LARGE SCALE GENOMIC DNA]</scope>
    <source>
        <strain evidence="4 5">KCTC 3751</strain>
    </source>
</reference>
<sequence length="370" mass="42048">MIEEQQSKNDDIATDEHDSVGDLTAQERSEALKLAQQLDVEHMDSIISYGADTQQNLTDFSQGVLDKVQSQDVGPIGDTLSELMSNLSQANPSELAPVKQGFFARLFKNMQKSIYELTAKYQKIGAQVDQVAGQLQHDQAELMSDNRMLDDLYSENMAFFQQLNVHIVGAEMKLTDIEKRELPTAQKRAQESDNQLLAQKVQDLVQFQQRLEKRVHDLKLTRQMTLQQAPQIKLIQTTNQVLAEKIQTSINTSIPLWKNQVTIALTLLKQKKAVTAQRAVSDTTNELLKSNSDMLQQNTIETAKENERGVVDIETLQHTQDQLIKTIEETLTIQEEGRKKRVVAEQQMKEMEVELKKKLLSMATEENNKQ</sequence>
<dbReference type="PANTHER" id="PTHR38432">
    <property type="entry name" value="TELA-LIKE PROTEIN SAOUHSC_01408"/>
    <property type="match status" value="1"/>
</dbReference>
<evidence type="ECO:0000256" key="1">
    <source>
        <dbReference type="ARBA" id="ARBA00005541"/>
    </source>
</evidence>
<evidence type="ECO:0000256" key="2">
    <source>
        <dbReference type="PIRNR" id="PIRNR026508"/>
    </source>
</evidence>
<keyword evidence="5" id="KW-1185">Reference proteome</keyword>
<dbReference type="InterPro" id="IPR008863">
    <property type="entry name" value="Toxic_anion-R_TelA"/>
</dbReference>
<comment type="caution">
    <text evidence="4">The sequence shown here is derived from an EMBL/GenBank/DDBJ whole genome shotgun (WGS) entry which is preliminary data.</text>
</comment>
<name>A0ABX9I384_9LACO</name>
<dbReference type="EMBL" id="QRAY01000012">
    <property type="protein sequence ID" value="RDS59164.1"/>
    <property type="molecule type" value="Genomic_DNA"/>
</dbReference>
<comment type="similarity">
    <text evidence="1 2">Belongs to the TelA family.</text>
</comment>
<dbReference type="PANTHER" id="PTHR38432:SF1">
    <property type="entry name" value="TELA-LIKE PROTEIN SAOUHSC_01408"/>
    <property type="match status" value="1"/>
</dbReference>
<evidence type="ECO:0000256" key="3">
    <source>
        <dbReference type="SAM" id="MobiDB-lite"/>
    </source>
</evidence>
<protein>
    <submittedName>
        <fullName evidence="4">Toxic anion resistance protein</fullName>
    </submittedName>
</protein>
<evidence type="ECO:0000313" key="4">
    <source>
        <dbReference type="EMBL" id="RDS59164.1"/>
    </source>
</evidence>
<gene>
    <name evidence="4" type="ORF">DWV05_07035</name>
</gene>
<organism evidence="4 5">
    <name type="scientific">Weissella thailandensis</name>
    <dbReference type="NCBI Taxonomy" id="89061"/>
    <lineage>
        <taxon>Bacteria</taxon>
        <taxon>Bacillati</taxon>
        <taxon>Bacillota</taxon>
        <taxon>Bacilli</taxon>
        <taxon>Lactobacillales</taxon>
        <taxon>Lactobacillaceae</taxon>
        <taxon>Weissella</taxon>
    </lineage>
</organism>
<dbReference type="PIRSF" id="PIRSF026508">
    <property type="entry name" value="TelA"/>
    <property type="match status" value="1"/>
</dbReference>
<dbReference type="RefSeq" id="WP_115471282.1">
    <property type="nucleotide sequence ID" value="NZ_BJEC01000011.1"/>
</dbReference>
<dbReference type="Proteomes" id="UP000254492">
    <property type="component" value="Unassembled WGS sequence"/>
</dbReference>
<proteinExistence type="inferred from homology"/>